<dbReference type="PANTHER" id="PTHR19290:SF167">
    <property type="entry name" value="PROTEIN DIMMED"/>
    <property type="match status" value="1"/>
</dbReference>
<evidence type="ECO:0000313" key="3">
    <source>
        <dbReference type="EMBL" id="OXA57042.1"/>
    </source>
</evidence>
<dbReference type="GO" id="GO:0007423">
    <property type="term" value="P:sensory organ development"/>
    <property type="evidence" value="ECO:0007669"/>
    <property type="project" value="TreeGrafter"/>
</dbReference>
<dbReference type="EMBL" id="LNIX01000003">
    <property type="protein sequence ID" value="OXA57042.1"/>
    <property type="molecule type" value="Genomic_DNA"/>
</dbReference>
<evidence type="ECO:0000313" key="4">
    <source>
        <dbReference type="Proteomes" id="UP000198287"/>
    </source>
</evidence>
<sequence>MRILEKMLDESSDFYLSDSSSTTSSTATMHTNNTSGDEPDNSSQHHLYSLITLHPTTVESISPHHQNHLITTDIQILGAGLTHHQNPHPQNHLTNNDTTGSNSNDHNPSSRPNLTTLTPAHVNNLKDESSRCPNGTNPNENNNSQISVDVIGSSSGGATTPPGGQDTMLLAETVSVTNGRLVDNPNGEVTTTGDVTDATRKKNPVGRRKLNLSQREKTLRRLESNERERLRMHSLNQAFSSLREVIPHVATKGRRLSKLETLTLAKNYIVALTGMVVRDEKESEGSDVVGNESPVSKDCLLQVTTGDDTDDFTFDLDIADHQDSLGFYDE</sequence>
<dbReference type="AlphaFoldDB" id="A0A226EHH1"/>
<dbReference type="SMART" id="SM00353">
    <property type="entry name" value="HLH"/>
    <property type="match status" value="1"/>
</dbReference>
<dbReference type="GO" id="GO:0070888">
    <property type="term" value="F:E-box binding"/>
    <property type="evidence" value="ECO:0007669"/>
    <property type="project" value="TreeGrafter"/>
</dbReference>
<feature type="compositionally biased region" description="Low complexity" evidence="1">
    <location>
        <begin position="13"/>
        <end position="35"/>
    </location>
</feature>
<dbReference type="OrthoDB" id="10039134at2759"/>
<dbReference type="InterPro" id="IPR011598">
    <property type="entry name" value="bHLH_dom"/>
</dbReference>
<dbReference type="PANTHER" id="PTHR19290">
    <property type="entry name" value="BASIC HELIX-LOOP-HELIX PROTEIN NEUROGENIN-RELATED"/>
    <property type="match status" value="1"/>
</dbReference>
<evidence type="ECO:0000256" key="1">
    <source>
        <dbReference type="SAM" id="MobiDB-lite"/>
    </source>
</evidence>
<dbReference type="Pfam" id="PF00010">
    <property type="entry name" value="HLH"/>
    <property type="match status" value="1"/>
</dbReference>
<feature type="region of interest" description="Disordered" evidence="1">
    <location>
        <begin position="81"/>
        <end position="166"/>
    </location>
</feature>
<dbReference type="GO" id="GO:0000981">
    <property type="term" value="F:DNA-binding transcription factor activity, RNA polymerase II-specific"/>
    <property type="evidence" value="ECO:0007669"/>
    <property type="project" value="TreeGrafter"/>
</dbReference>
<proteinExistence type="predicted"/>
<keyword evidence="4" id="KW-1185">Reference proteome</keyword>
<protein>
    <submittedName>
        <fullName evidence="3">Protein dimmed</fullName>
    </submittedName>
</protein>
<dbReference type="GO" id="GO:0005634">
    <property type="term" value="C:nucleus"/>
    <property type="evidence" value="ECO:0007669"/>
    <property type="project" value="TreeGrafter"/>
</dbReference>
<name>A0A226EHH1_FOLCA</name>
<feature type="compositionally biased region" description="Low complexity" evidence="1">
    <location>
        <begin position="94"/>
        <end position="107"/>
    </location>
</feature>
<dbReference type="InterPro" id="IPR036638">
    <property type="entry name" value="HLH_DNA-bd_sf"/>
</dbReference>
<dbReference type="PROSITE" id="PS50888">
    <property type="entry name" value="BHLH"/>
    <property type="match status" value="1"/>
</dbReference>
<dbReference type="GO" id="GO:0045944">
    <property type="term" value="P:positive regulation of transcription by RNA polymerase II"/>
    <property type="evidence" value="ECO:0007669"/>
    <property type="project" value="TreeGrafter"/>
</dbReference>
<feature type="compositionally biased region" description="Low complexity" evidence="1">
    <location>
        <begin position="134"/>
        <end position="143"/>
    </location>
</feature>
<dbReference type="Gene3D" id="4.10.280.10">
    <property type="entry name" value="Helix-loop-helix DNA-binding domain"/>
    <property type="match status" value="1"/>
</dbReference>
<feature type="region of interest" description="Disordered" evidence="1">
    <location>
        <begin position="12"/>
        <end position="44"/>
    </location>
</feature>
<feature type="compositionally biased region" description="Low complexity" evidence="1">
    <location>
        <begin position="152"/>
        <end position="164"/>
    </location>
</feature>
<dbReference type="GO" id="GO:0061564">
    <property type="term" value="P:axon development"/>
    <property type="evidence" value="ECO:0007669"/>
    <property type="project" value="TreeGrafter"/>
</dbReference>
<feature type="domain" description="BHLH" evidence="2">
    <location>
        <begin position="219"/>
        <end position="272"/>
    </location>
</feature>
<accession>A0A226EHH1</accession>
<dbReference type="Proteomes" id="UP000198287">
    <property type="component" value="Unassembled WGS sequence"/>
</dbReference>
<dbReference type="SUPFAM" id="SSF47459">
    <property type="entry name" value="HLH, helix-loop-helix DNA-binding domain"/>
    <property type="match status" value="1"/>
</dbReference>
<gene>
    <name evidence="3" type="ORF">Fcan01_07563</name>
</gene>
<feature type="compositionally biased region" description="Polar residues" evidence="1">
    <location>
        <begin position="83"/>
        <end position="93"/>
    </location>
</feature>
<evidence type="ECO:0000259" key="2">
    <source>
        <dbReference type="PROSITE" id="PS50888"/>
    </source>
</evidence>
<dbReference type="GO" id="GO:0046983">
    <property type="term" value="F:protein dimerization activity"/>
    <property type="evidence" value="ECO:0007669"/>
    <property type="project" value="InterPro"/>
</dbReference>
<dbReference type="InterPro" id="IPR050359">
    <property type="entry name" value="bHLH_transcription_factors"/>
</dbReference>
<reference evidence="3 4" key="1">
    <citation type="submission" date="2015-12" db="EMBL/GenBank/DDBJ databases">
        <title>The genome of Folsomia candida.</title>
        <authorList>
            <person name="Faddeeva A."/>
            <person name="Derks M.F."/>
            <person name="Anvar Y."/>
            <person name="Smit S."/>
            <person name="Van Straalen N."/>
            <person name="Roelofs D."/>
        </authorList>
    </citation>
    <scope>NUCLEOTIDE SEQUENCE [LARGE SCALE GENOMIC DNA]</scope>
    <source>
        <strain evidence="3 4">VU population</strain>
        <tissue evidence="3">Whole body</tissue>
    </source>
</reference>
<feature type="compositionally biased region" description="Polar residues" evidence="1">
    <location>
        <begin position="109"/>
        <end position="118"/>
    </location>
</feature>
<comment type="caution">
    <text evidence="3">The sequence shown here is derived from an EMBL/GenBank/DDBJ whole genome shotgun (WGS) entry which is preliminary data.</text>
</comment>
<organism evidence="3 4">
    <name type="scientific">Folsomia candida</name>
    <name type="common">Springtail</name>
    <dbReference type="NCBI Taxonomy" id="158441"/>
    <lineage>
        <taxon>Eukaryota</taxon>
        <taxon>Metazoa</taxon>
        <taxon>Ecdysozoa</taxon>
        <taxon>Arthropoda</taxon>
        <taxon>Hexapoda</taxon>
        <taxon>Collembola</taxon>
        <taxon>Entomobryomorpha</taxon>
        <taxon>Isotomoidea</taxon>
        <taxon>Isotomidae</taxon>
        <taxon>Proisotominae</taxon>
        <taxon>Folsomia</taxon>
    </lineage>
</organism>